<evidence type="ECO:0000313" key="2">
    <source>
        <dbReference type="Proteomes" id="UP001157938"/>
    </source>
</evidence>
<gene>
    <name evidence="1" type="ORF">PFR001_LOCUS8590</name>
</gene>
<proteinExistence type="predicted"/>
<evidence type="ECO:0000313" key="1">
    <source>
        <dbReference type="EMBL" id="CAH0493460.1"/>
    </source>
</evidence>
<protein>
    <submittedName>
        <fullName evidence="1">Uncharacterized protein</fullName>
    </submittedName>
</protein>
<name>A0ABN8CHD0_9STRA</name>
<organism evidence="1 2">
    <name type="scientific">Peronospora farinosa</name>
    <dbReference type="NCBI Taxonomy" id="134698"/>
    <lineage>
        <taxon>Eukaryota</taxon>
        <taxon>Sar</taxon>
        <taxon>Stramenopiles</taxon>
        <taxon>Oomycota</taxon>
        <taxon>Peronosporomycetes</taxon>
        <taxon>Peronosporales</taxon>
        <taxon>Peronosporaceae</taxon>
        <taxon>Peronospora</taxon>
    </lineage>
</organism>
<keyword evidence="2" id="KW-1185">Reference proteome</keyword>
<accession>A0ABN8CHD0</accession>
<reference evidence="1 2" key="1">
    <citation type="submission" date="2021-11" db="EMBL/GenBank/DDBJ databases">
        <authorList>
            <person name="Islam A."/>
            <person name="Islam S."/>
            <person name="Flora M.S."/>
            <person name="Rahman M."/>
            <person name="Ziaur R.M."/>
            <person name="Epstein J.H."/>
            <person name="Hassan M."/>
            <person name="Klassen M."/>
            <person name="Woodard K."/>
            <person name="Webb A."/>
            <person name="Webby R.J."/>
            <person name="El Zowalaty M.E."/>
        </authorList>
    </citation>
    <scope>NUCLEOTIDE SEQUENCE [LARGE SCALE GENOMIC DNA]</scope>
    <source>
        <strain evidence="1">Pf1</strain>
    </source>
</reference>
<dbReference type="Proteomes" id="UP001157938">
    <property type="component" value="Unassembled WGS sequence"/>
</dbReference>
<comment type="caution">
    <text evidence="1">The sequence shown here is derived from an EMBL/GenBank/DDBJ whole genome shotgun (WGS) entry which is preliminary data.</text>
</comment>
<dbReference type="EMBL" id="CAKLBC010001741">
    <property type="protein sequence ID" value="CAH0493460.1"/>
    <property type="molecule type" value="Genomic_DNA"/>
</dbReference>
<sequence length="140" mass="15012">MFEDVCLANTCALGKSAAAALSFPQRVRGDVYPKVAMFAPPNEALVAVTGVVESRARFPIRGVLLTLLLSVPVAGEAQVSGLVLGKLRTMMHSELQICVKVRKGYSVNLEWGFLNLCMSQCTTSTIAQAFLLSNIGMNYG</sequence>